<dbReference type="InterPro" id="IPR029034">
    <property type="entry name" value="Cystine-knot_cytokine"/>
</dbReference>
<dbReference type="Pfam" id="PF00019">
    <property type="entry name" value="TGF_beta"/>
    <property type="match status" value="1"/>
</dbReference>
<dbReference type="PROSITE" id="PS00250">
    <property type="entry name" value="TGF_BETA_1"/>
    <property type="match status" value="1"/>
</dbReference>
<dbReference type="GO" id="GO:0046880">
    <property type="term" value="P:regulation of follicle-stimulating hormone secretion"/>
    <property type="evidence" value="ECO:0007669"/>
    <property type="project" value="UniProtKB-ARBA"/>
</dbReference>
<evidence type="ECO:0000313" key="17">
    <source>
        <dbReference type="Proteomes" id="UP000695026"/>
    </source>
</evidence>
<name>A0A9F2WET9_PYTBI</name>
<keyword evidence="7 12" id="KW-0372">Hormone</keyword>
<dbReference type="CTD" id="3623"/>
<dbReference type="PRINTS" id="PR00669">
    <property type="entry name" value="INHIBINA"/>
</dbReference>
<evidence type="ECO:0000256" key="6">
    <source>
        <dbReference type="ARBA" id="ARBA00022685"/>
    </source>
</evidence>
<dbReference type="OMA" id="TYVFRPS"/>
<evidence type="ECO:0000256" key="1">
    <source>
        <dbReference type="ARBA" id="ARBA00002588"/>
    </source>
</evidence>
<dbReference type="GO" id="GO:0005179">
    <property type="term" value="F:hormone activity"/>
    <property type="evidence" value="ECO:0007669"/>
    <property type="project" value="UniProtKB-KW"/>
</dbReference>
<protein>
    <recommendedName>
        <fullName evidence="4 12">Inhibin alpha chain</fullName>
    </recommendedName>
</protein>
<keyword evidence="6" id="KW-0165">Cleavage on pair of basic residues</keyword>
<evidence type="ECO:0000256" key="14">
    <source>
        <dbReference type="SAM" id="MobiDB-lite"/>
    </source>
</evidence>
<evidence type="ECO:0000256" key="13">
    <source>
        <dbReference type="RuleBase" id="RU000354"/>
    </source>
</evidence>
<dbReference type="AlphaFoldDB" id="A0A9F2WET9"/>
<keyword evidence="11" id="KW-0325">Glycoprotein</keyword>
<dbReference type="GeneID" id="103048017"/>
<comment type="subcellular location">
    <subcellularLocation>
        <location evidence="2">Secreted</location>
    </subcellularLocation>
</comment>
<dbReference type="GO" id="GO:0048731">
    <property type="term" value="P:system development"/>
    <property type="evidence" value="ECO:0007669"/>
    <property type="project" value="UniProtKB-ARBA"/>
</dbReference>
<evidence type="ECO:0000256" key="3">
    <source>
        <dbReference type="ARBA" id="ARBA00006656"/>
    </source>
</evidence>
<keyword evidence="17" id="KW-1185">Reference proteome</keyword>
<evidence type="ECO:0000256" key="15">
    <source>
        <dbReference type="SAM" id="SignalP"/>
    </source>
</evidence>
<dbReference type="PANTHER" id="PTHR11848:SF117">
    <property type="entry name" value="INHIBIN ALPHA CHAIN"/>
    <property type="match status" value="1"/>
</dbReference>
<reference evidence="18" key="1">
    <citation type="submission" date="2025-08" db="UniProtKB">
        <authorList>
            <consortium name="RefSeq"/>
        </authorList>
    </citation>
    <scope>IDENTIFICATION</scope>
    <source>
        <tissue evidence="18">Liver</tissue>
    </source>
</reference>
<feature type="region of interest" description="Disordered" evidence="14">
    <location>
        <begin position="57"/>
        <end position="85"/>
    </location>
</feature>
<dbReference type="PIRSF" id="PIRSF037328">
    <property type="entry name" value="Inhibin_alpha_subunit"/>
    <property type="match status" value="1"/>
</dbReference>
<evidence type="ECO:0000256" key="9">
    <source>
        <dbReference type="ARBA" id="ARBA00023030"/>
    </source>
</evidence>
<proteinExistence type="inferred from homology"/>
<keyword evidence="10" id="KW-1015">Disulfide bond</keyword>
<dbReference type="SMART" id="SM00204">
    <property type="entry name" value="TGFB"/>
    <property type="match status" value="1"/>
</dbReference>
<dbReference type="InterPro" id="IPR001839">
    <property type="entry name" value="TGF-b_C"/>
</dbReference>
<keyword evidence="5 12" id="KW-0964">Secreted</keyword>
<dbReference type="OrthoDB" id="9929039at2759"/>
<evidence type="ECO:0000256" key="2">
    <source>
        <dbReference type="ARBA" id="ARBA00004613"/>
    </source>
</evidence>
<dbReference type="InterPro" id="IPR017175">
    <property type="entry name" value="Inhibin_asu"/>
</dbReference>
<keyword evidence="8 15" id="KW-0732">Signal</keyword>
<dbReference type="GO" id="GO:0005125">
    <property type="term" value="F:cytokine activity"/>
    <property type="evidence" value="ECO:0007669"/>
    <property type="project" value="TreeGrafter"/>
</dbReference>
<gene>
    <name evidence="18" type="primary">INHA</name>
</gene>
<dbReference type="GO" id="GO:0051241">
    <property type="term" value="P:negative regulation of multicellular organismal process"/>
    <property type="evidence" value="ECO:0007669"/>
    <property type="project" value="UniProtKB-ARBA"/>
</dbReference>
<dbReference type="InterPro" id="IPR017948">
    <property type="entry name" value="TGFb_CS"/>
</dbReference>
<dbReference type="GO" id="GO:0008083">
    <property type="term" value="F:growth factor activity"/>
    <property type="evidence" value="ECO:0007669"/>
    <property type="project" value="UniProtKB-KW"/>
</dbReference>
<dbReference type="Gene3D" id="2.10.90.10">
    <property type="entry name" value="Cystine-knot cytokines"/>
    <property type="match status" value="1"/>
</dbReference>
<dbReference type="KEGG" id="pbi:103048017"/>
<evidence type="ECO:0000256" key="11">
    <source>
        <dbReference type="ARBA" id="ARBA00023180"/>
    </source>
</evidence>
<dbReference type="CDD" id="cd13754">
    <property type="entry name" value="TGF_beta_INHA"/>
    <property type="match status" value="1"/>
</dbReference>
<dbReference type="SUPFAM" id="SSF57501">
    <property type="entry name" value="Cystine-knot cytokines"/>
    <property type="match status" value="1"/>
</dbReference>
<evidence type="ECO:0000256" key="8">
    <source>
        <dbReference type="ARBA" id="ARBA00022729"/>
    </source>
</evidence>
<accession>A0A9F2WET9</accession>
<dbReference type="PANTHER" id="PTHR11848">
    <property type="entry name" value="TGF-BETA FAMILY"/>
    <property type="match status" value="1"/>
</dbReference>
<evidence type="ECO:0000259" key="16">
    <source>
        <dbReference type="PROSITE" id="PS51362"/>
    </source>
</evidence>
<sequence length="352" mass="38974">MLDQSSLNILPMINSMLILQLFLLAPAAVAGCSRDEVDRHLILARIKAHFLESLGPVPHSEKAQGGQRGLHRRHALGTAAAHSWEEEDTSQVIAFPSKDVPCEPSQPDELLEDEGVFTYIFQPSIHILSRVVTSAQLWFYTGPVIVQNSPSETASNSSTPEAKILTLSDEGRVPLATMAVPAPEGWTVFHFRTTFFPYLARNIFVLFIRCLGCPCVADAEKMPFLVATTKPRGRDRARRSSVPWSPAALNLLQRPSDNAAVHGNCHRASLNISFEELGWDKWIVHPSSFVFHYCHGNCSDIHSLTHNPNFQLCCAALPGTMHSLRVRTTSDGGYSFKYETVPNILTQDCVCI</sequence>
<dbReference type="RefSeq" id="XP_007435767.1">
    <property type="nucleotide sequence ID" value="XM_007435705.2"/>
</dbReference>
<evidence type="ECO:0000256" key="12">
    <source>
        <dbReference type="PIRNR" id="PIRNR037328"/>
    </source>
</evidence>
<evidence type="ECO:0000256" key="10">
    <source>
        <dbReference type="ARBA" id="ARBA00023157"/>
    </source>
</evidence>
<comment type="similarity">
    <text evidence="3 13">Belongs to the TGF-beta family.</text>
</comment>
<comment type="function">
    <text evidence="1">Inhibins and activins inhibit and activate, respectively, the secretion of follitropin by the pituitary gland. Inhibins/activins are involved in regulating a number of diverse functions such as hypothalamic and pituitary hormone secretion, gonadal hormone secretion, germ cell development and maturation, erythroid differentiation, insulin secretion, nerve cell survival, embryonic axial development or bone growth, depending on their subunit composition. Inhibins appear to oppose the functions of activins.</text>
</comment>
<dbReference type="Proteomes" id="UP000695026">
    <property type="component" value="Unplaced"/>
</dbReference>
<evidence type="ECO:0000313" key="18">
    <source>
        <dbReference type="RefSeq" id="XP_007435767.1"/>
    </source>
</evidence>
<dbReference type="FunFam" id="2.10.90.10:FF:000024">
    <property type="entry name" value="Inhibin alpha chain"/>
    <property type="match status" value="1"/>
</dbReference>
<feature type="domain" description="TGF-beta family profile" evidence="16">
    <location>
        <begin position="236"/>
        <end position="352"/>
    </location>
</feature>
<dbReference type="PROSITE" id="PS51362">
    <property type="entry name" value="TGF_BETA_2"/>
    <property type="match status" value="1"/>
</dbReference>
<dbReference type="InterPro" id="IPR015615">
    <property type="entry name" value="TGF-beta-rel"/>
</dbReference>
<organism evidence="17 18">
    <name type="scientific">Python bivittatus</name>
    <name type="common">Burmese python</name>
    <name type="synonym">Python molurus bivittatus</name>
    <dbReference type="NCBI Taxonomy" id="176946"/>
    <lineage>
        <taxon>Eukaryota</taxon>
        <taxon>Metazoa</taxon>
        <taxon>Chordata</taxon>
        <taxon>Craniata</taxon>
        <taxon>Vertebrata</taxon>
        <taxon>Euteleostomi</taxon>
        <taxon>Lepidosauria</taxon>
        <taxon>Squamata</taxon>
        <taxon>Bifurcata</taxon>
        <taxon>Unidentata</taxon>
        <taxon>Episquamata</taxon>
        <taxon>Toxicofera</taxon>
        <taxon>Serpentes</taxon>
        <taxon>Henophidia</taxon>
        <taxon>Pythonidae</taxon>
        <taxon>Python</taxon>
    </lineage>
</organism>
<keyword evidence="9 12" id="KW-0339">Growth factor</keyword>
<feature type="chain" id="PRO_5039906326" description="Inhibin alpha chain" evidence="15">
    <location>
        <begin position="31"/>
        <end position="352"/>
    </location>
</feature>
<feature type="signal peptide" evidence="15">
    <location>
        <begin position="1"/>
        <end position="30"/>
    </location>
</feature>
<evidence type="ECO:0000256" key="5">
    <source>
        <dbReference type="ARBA" id="ARBA00022525"/>
    </source>
</evidence>
<evidence type="ECO:0000256" key="7">
    <source>
        <dbReference type="ARBA" id="ARBA00022702"/>
    </source>
</evidence>
<evidence type="ECO:0000256" key="4">
    <source>
        <dbReference type="ARBA" id="ARBA00019280"/>
    </source>
</evidence>
<dbReference type="GO" id="GO:0043512">
    <property type="term" value="C:inhibin A complex"/>
    <property type="evidence" value="ECO:0007669"/>
    <property type="project" value="UniProtKB-ARBA"/>
</dbReference>